<dbReference type="InterPro" id="IPR036390">
    <property type="entry name" value="WH_DNA-bd_sf"/>
</dbReference>
<dbReference type="Pfam" id="PF00480">
    <property type="entry name" value="ROK"/>
    <property type="match status" value="1"/>
</dbReference>
<comment type="function">
    <text evidence="1">Transcriptional repressor of xylose-utilizing enzymes.</text>
</comment>
<dbReference type="SUPFAM" id="SSF46785">
    <property type="entry name" value="Winged helix' DNA-binding domain"/>
    <property type="match status" value="1"/>
</dbReference>
<dbReference type="InterPro" id="IPR049874">
    <property type="entry name" value="ROK_cs"/>
</dbReference>
<dbReference type="InterPro" id="IPR043129">
    <property type="entry name" value="ATPase_NBD"/>
</dbReference>
<dbReference type="Gene3D" id="1.10.10.10">
    <property type="entry name" value="Winged helix-like DNA-binding domain superfamily/Winged helix DNA-binding domain"/>
    <property type="match status" value="1"/>
</dbReference>
<evidence type="ECO:0000313" key="5">
    <source>
        <dbReference type="Proteomes" id="UP000707477"/>
    </source>
</evidence>
<dbReference type="InterPro" id="IPR036388">
    <property type="entry name" value="WH-like_DNA-bd_sf"/>
</dbReference>
<dbReference type="InterPro" id="IPR000600">
    <property type="entry name" value="ROK"/>
</dbReference>
<comment type="caution">
    <text evidence="4">The sequence shown here is derived from an EMBL/GenBank/DDBJ whole genome shotgun (WGS) entry which is preliminary data.</text>
</comment>
<evidence type="ECO:0000256" key="3">
    <source>
        <dbReference type="ARBA" id="ARBA00022629"/>
    </source>
</evidence>
<comment type="similarity">
    <text evidence="2">Belongs to the ROK (NagC/XylR) family.</text>
</comment>
<keyword evidence="5" id="KW-1185">Reference proteome</keyword>
<protein>
    <submittedName>
        <fullName evidence="4">ROK family protein</fullName>
    </submittedName>
</protein>
<dbReference type="Gene3D" id="3.30.420.40">
    <property type="match status" value="2"/>
</dbReference>
<proteinExistence type="inferred from homology"/>
<dbReference type="PANTHER" id="PTHR18964">
    <property type="entry name" value="ROK (REPRESSOR, ORF, KINASE) FAMILY"/>
    <property type="match status" value="1"/>
</dbReference>
<name>A0ABX1L806_9LACO</name>
<evidence type="ECO:0000256" key="2">
    <source>
        <dbReference type="ARBA" id="ARBA00006479"/>
    </source>
</evidence>
<organism evidence="4 5">
    <name type="scientific">Levilactobacillus tujiorum</name>
    <dbReference type="NCBI Taxonomy" id="2912243"/>
    <lineage>
        <taxon>Bacteria</taxon>
        <taxon>Bacillati</taxon>
        <taxon>Bacillota</taxon>
        <taxon>Bacilli</taxon>
        <taxon>Lactobacillales</taxon>
        <taxon>Lactobacillaceae</taxon>
        <taxon>Levilactobacillus</taxon>
    </lineage>
</organism>
<sequence>MVRRSMNRNQLHDQNLKFVLQQIFNNHPTSRIEISHQLHLNKSTVSSLYNTLMADGYLTELGLGEASTAGGRKPTLVEINQSYGYTLTFDLGYWHLHALATRLDGHVWKYDRIQTKDQSIHEMVDRIHQYIKETQAADTSSNGLLGICFSIHGIVMGNKVVTSPFIKMGDVDLEQVFTETYHVPVVLENEANLSAVYERDFNGARNLNSAVTISIHRGIGAGVILHRDLFRGEHGDAGEIGRTVASLQFDDAGNARPIHAEDICSEDAIIQQVEQQKGLSNLDRDDIVRLYQKGDAETTKILKTFVTGIAGLIYNTMRTLDPDAFFINSPLVEELPKLLTDIRSAYRKLSEDDDRAIELTNNARLATVLGGCSLITHRVLNLNGYELNFDRPSAETTATE</sequence>
<dbReference type="PROSITE" id="PS01125">
    <property type="entry name" value="ROK"/>
    <property type="match status" value="1"/>
</dbReference>
<gene>
    <name evidence="4" type="ORF">HEQ44_11535</name>
</gene>
<accession>A0ABX1L806</accession>
<dbReference type="PANTHER" id="PTHR18964:SF149">
    <property type="entry name" value="BIFUNCTIONAL UDP-N-ACETYLGLUCOSAMINE 2-EPIMERASE_N-ACETYLMANNOSAMINE KINASE"/>
    <property type="match status" value="1"/>
</dbReference>
<dbReference type="SUPFAM" id="SSF53067">
    <property type="entry name" value="Actin-like ATPase domain"/>
    <property type="match status" value="1"/>
</dbReference>
<dbReference type="EMBL" id="JAAVSD010000057">
    <property type="protein sequence ID" value="NLR30783.1"/>
    <property type="molecule type" value="Genomic_DNA"/>
</dbReference>
<dbReference type="Proteomes" id="UP000707477">
    <property type="component" value="Unassembled WGS sequence"/>
</dbReference>
<keyword evidence="3" id="KW-0119">Carbohydrate metabolism</keyword>
<keyword evidence="3" id="KW-0859">Xylose metabolism</keyword>
<dbReference type="RefSeq" id="WP_168850616.1">
    <property type="nucleotide sequence ID" value="NZ_JAAVSD010000057.1"/>
</dbReference>
<evidence type="ECO:0000256" key="1">
    <source>
        <dbReference type="ARBA" id="ARBA00002486"/>
    </source>
</evidence>
<evidence type="ECO:0000313" key="4">
    <source>
        <dbReference type="EMBL" id="NLR30783.1"/>
    </source>
</evidence>
<reference evidence="4 5" key="1">
    <citation type="submission" date="2020-03" db="EMBL/GenBank/DDBJ databases">
        <authorList>
            <person name="Zhang Z."/>
            <person name="Guo Z."/>
            <person name="Hou Q."/>
            <person name="Shen X."/>
        </authorList>
    </citation>
    <scope>NUCLEOTIDE SEQUENCE [LARGE SCALE GENOMIC DNA]</scope>
    <source>
        <strain evidence="4 5">HBUAS51329</strain>
    </source>
</reference>